<dbReference type="AlphaFoldDB" id="A0A4Y9ZKK8"/>
<dbReference type="EMBL" id="SFCI01001648">
    <property type="protein sequence ID" value="TFY75272.1"/>
    <property type="molecule type" value="Genomic_DNA"/>
</dbReference>
<sequence length="380" mass="41547">QKLIKAVNKGMEGAKSDDRSDFKADMGDYLPLDATTAYNMQDSCARSNTLENLMLTPKRSSSAFMADDYMLIFMLKGRVRSTCKVRFALTSKERWNPEDGSYKYEEAYDKVVALFEDHPNDPWVLDTLAWYNKQVFGNENGQVDDDSNAESEHDDDDALDMQARRAATATAAVDAAAAAAVETASFDAAAAAAEAAYDDYEDDYNDQDPQARRAAAASSATVIAQADATSSTYEDPRPRPKTKRRIIEYADSSDEEEDYQSRGRDRPRDKGHERGGSRDASSLSPAPSRPTSPLTQPPSSPPAAPTSIRSTDNAVARGNAAGLKARIAQGQLERAPSPMVAQEPGMSKNTSARRKKNPPARVQPRQVMTRQSTARQRATA</sequence>
<proteinExistence type="predicted"/>
<reference evidence="2 3" key="1">
    <citation type="submission" date="2019-02" db="EMBL/GenBank/DDBJ databases">
        <title>Genome sequencing of the rare red list fungi Hericium alpestre (H. flagellum).</title>
        <authorList>
            <person name="Buettner E."/>
            <person name="Kellner H."/>
        </authorList>
    </citation>
    <scope>NUCLEOTIDE SEQUENCE [LARGE SCALE GENOMIC DNA]</scope>
    <source>
        <strain evidence="2 3">DSM 108284</strain>
    </source>
</reference>
<dbReference type="STRING" id="135208.A0A4Y9ZKK8"/>
<feature type="compositionally biased region" description="Polar residues" evidence="1">
    <location>
        <begin position="366"/>
        <end position="380"/>
    </location>
</feature>
<comment type="caution">
    <text evidence="2">The sequence shown here is derived from an EMBL/GenBank/DDBJ whole genome shotgun (WGS) entry which is preliminary data.</text>
</comment>
<feature type="region of interest" description="Disordered" evidence="1">
    <location>
        <begin position="201"/>
        <end position="380"/>
    </location>
</feature>
<feature type="compositionally biased region" description="Low complexity" evidence="1">
    <location>
        <begin position="212"/>
        <end position="228"/>
    </location>
</feature>
<evidence type="ECO:0000313" key="2">
    <source>
        <dbReference type="EMBL" id="TFY75272.1"/>
    </source>
</evidence>
<evidence type="ECO:0000313" key="3">
    <source>
        <dbReference type="Proteomes" id="UP000298061"/>
    </source>
</evidence>
<organism evidence="2 3">
    <name type="scientific">Hericium alpestre</name>
    <dbReference type="NCBI Taxonomy" id="135208"/>
    <lineage>
        <taxon>Eukaryota</taxon>
        <taxon>Fungi</taxon>
        <taxon>Dikarya</taxon>
        <taxon>Basidiomycota</taxon>
        <taxon>Agaricomycotina</taxon>
        <taxon>Agaricomycetes</taxon>
        <taxon>Russulales</taxon>
        <taxon>Hericiaceae</taxon>
        <taxon>Hericium</taxon>
    </lineage>
</organism>
<dbReference type="Pfam" id="PF20414">
    <property type="entry name" value="DUF6698"/>
    <property type="match status" value="1"/>
</dbReference>
<feature type="non-terminal residue" evidence="2">
    <location>
        <position position="1"/>
    </location>
</feature>
<name>A0A4Y9ZKK8_9AGAM</name>
<keyword evidence="3" id="KW-1185">Reference proteome</keyword>
<evidence type="ECO:0000256" key="1">
    <source>
        <dbReference type="SAM" id="MobiDB-lite"/>
    </source>
</evidence>
<dbReference type="OrthoDB" id="3220614at2759"/>
<gene>
    <name evidence="2" type="ORF">EWM64_g8740</name>
</gene>
<protein>
    <submittedName>
        <fullName evidence="2">Uncharacterized protein</fullName>
    </submittedName>
</protein>
<dbReference type="InterPro" id="IPR046521">
    <property type="entry name" value="DUF6698"/>
</dbReference>
<feature type="compositionally biased region" description="Basic and acidic residues" evidence="1">
    <location>
        <begin position="259"/>
        <end position="277"/>
    </location>
</feature>
<accession>A0A4Y9ZKK8</accession>
<dbReference type="Proteomes" id="UP000298061">
    <property type="component" value="Unassembled WGS sequence"/>
</dbReference>
<feature type="compositionally biased region" description="Pro residues" evidence="1">
    <location>
        <begin position="287"/>
        <end position="304"/>
    </location>
</feature>